<dbReference type="InterPro" id="IPR013767">
    <property type="entry name" value="PAS_fold"/>
</dbReference>
<evidence type="ECO:0000256" key="5">
    <source>
        <dbReference type="ARBA" id="ARBA00022553"/>
    </source>
</evidence>
<accession>A0A4R2PR37</accession>
<organism evidence="18 19">
    <name type="scientific">Rhodothalassium salexigens DSM 2132</name>
    <dbReference type="NCBI Taxonomy" id="1188247"/>
    <lineage>
        <taxon>Bacteria</taxon>
        <taxon>Pseudomonadati</taxon>
        <taxon>Pseudomonadota</taxon>
        <taxon>Alphaproteobacteria</taxon>
        <taxon>Rhodothalassiales</taxon>
        <taxon>Rhodothalassiaceae</taxon>
        <taxon>Rhodothalassium</taxon>
    </lineage>
</organism>
<dbReference type="SUPFAM" id="SSF158472">
    <property type="entry name" value="HAMP domain-like"/>
    <property type="match status" value="1"/>
</dbReference>
<dbReference type="PIRSF" id="PIRSF037532">
    <property type="entry name" value="STHK_NtrY"/>
    <property type="match status" value="1"/>
</dbReference>
<feature type="domain" description="HAMP" evidence="17">
    <location>
        <begin position="348"/>
        <end position="401"/>
    </location>
</feature>
<evidence type="ECO:0000256" key="14">
    <source>
        <dbReference type="SAM" id="MobiDB-lite"/>
    </source>
</evidence>
<dbReference type="Pfam" id="PF00672">
    <property type="entry name" value="HAMP"/>
    <property type="match status" value="1"/>
</dbReference>
<dbReference type="SUPFAM" id="SSF47384">
    <property type="entry name" value="Homodimeric domain of signal transducing histidine kinase"/>
    <property type="match status" value="1"/>
</dbReference>
<dbReference type="InterPro" id="IPR036890">
    <property type="entry name" value="HATPase_C_sf"/>
</dbReference>
<protein>
    <recommendedName>
        <fullName evidence="3">histidine kinase</fullName>
        <ecNumber evidence="3">2.7.13.3</ecNumber>
    </recommendedName>
</protein>
<dbReference type="InterPro" id="IPR045671">
    <property type="entry name" value="NtrY-like_N"/>
</dbReference>
<feature type="region of interest" description="Disordered" evidence="14">
    <location>
        <begin position="775"/>
        <end position="832"/>
    </location>
</feature>
<dbReference type="EMBL" id="SLXO01000001">
    <property type="protein sequence ID" value="TCP38312.1"/>
    <property type="molecule type" value="Genomic_DNA"/>
</dbReference>
<dbReference type="GO" id="GO:0005524">
    <property type="term" value="F:ATP binding"/>
    <property type="evidence" value="ECO:0007669"/>
    <property type="project" value="UniProtKB-KW"/>
</dbReference>
<comment type="catalytic activity">
    <reaction evidence="1">
        <text>ATP + protein L-histidine = ADP + protein N-phospho-L-histidine.</text>
        <dbReference type="EC" id="2.7.13.3"/>
    </reaction>
</comment>
<dbReference type="PROSITE" id="PS50885">
    <property type="entry name" value="HAMP"/>
    <property type="match status" value="1"/>
</dbReference>
<keyword evidence="9 18" id="KW-0418">Kinase</keyword>
<dbReference type="GO" id="GO:0030295">
    <property type="term" value="F:protein kinase activator activity"/>
    <property type="evidence" value="ECO:0007669"/>
    <property type="project" value="TreeGrafter"/>
</dbReference>
<evidence type="ECO:0000256" key="3">
    <source>
        <dbReference type="ARBA" id="ARBA00012438"/>
    </source>
</evidence>
<evidence type="ECO:0000313" key="18">
    <source>
        <dbReference type="EMBL" id="TCP38312.1"/>
    </source>
</evidence>
<evidence type="ECO:0000256" key="7">
    <source>
        <dbReference type="ARBA" id="ARBA00022692"/>
    </source>
</evidence>
<dbReference type="SUPFAM" id="SSF55874">
    <property type="entry name" value="ATPase domain of HSP90 chaperone/DNA topoisomerase II/histidine kinase"/>
    <property type="match status" value="1"/>
</dbReference>
<dbReference type="Gene3D" id="6.10.340.10">
    <property type="match status" value="1"/>
</dbReference>
<dbReference type="InterPro" id="IPR005467">
    <property type="entry name" value="His_kinase_dom"/>
</dbReference>
<keyword evidence="6" id="KW-0808">Transferase</keyword>
<feature type="transmembrane region" description="Helical" evidence="15">
    <location>
        <begin position="77"/>
        <end position="97"/>
    </location>
</feature>
<dbReference type="GO" id="GO:0005886">
    <property type="term" value="C:plasma membrane"/>
    <property type="evidence" value="ECO:0007669"/>
    <property type="project" value="UniProtKB-SubCell"/>
</dbReference>
<dbReference type="Gene3D" id="1.10.287.130">
    <property type="match status" value="1"/>
</dbReference>
<keyword evidence="5" id="KW-0597">Phosphoprotein</keyword>
<evidence type="ECO:0000256" key="12">
    <source>
        <dbReference type="ARBA" id="ARBA00023012"/>
    </source>
</evidence>
<dbReference type="InterPro" id="IPR003660">
    <property type="entry name" value="HAMP_dom"/>
</dbReference>
<evidence type="ECO:0000256" key="13">
    <source>
        <dbReference type="ARBA" id="ARBA00023136"/>
    </source>
</evidence>
<dbReference type="Pfam" id="PF02518">
    <property type="entry name" value="HATPase_c"/>
    <property type="match status" value="1"/>
</dbReference>
<gene>
    <name evidence="18" type="ORF">EV659_101211</name>
</gene>
<dbReference type="Pfam" id="PF00512">
    <property type="entry name" value="HisKA"/>
    <property type="match status" value="1"/>
</dbReference>
<dbReference type="Gene3D" id="3.30.565.10">
    <property type="entry name" value="Histidine kinase-like ATPase, C-terminal domain"/>
    <property type="match status" value="1"/>
</dbReference>
<dbReference type="OrthoDB" id="9776727at2"/>
<dbReference type="Pfam" id="PF19312">
    <property type="entry name" value="NtrY_N"/>
    <property type="match status" value="1"/>
</dbReference>
<dbReference type="AlphaFoldDB" id="A0A4R2PR37"/>
<dbReference type="Pfam" id="PF00989">
    <property type="entry name" value="PAS"/>
    <property type="match status" value="1"/>
</dbReference>
<evidence type="ECO:0000256" key="15">
    <source>
        <dbReference type="SAM" id="Phobius"/>
    </source>
</evidence>
<evidence type="ECO:0000256" key="8">
    <source>
        <dbReference type="ARBA" id="ARBA00022741"/>
    </source>
</evidence>
<dbReference type="SMART" id="SM00387">
    <property type="entry name" value="HATPase_c"/>
    <property type="match status" value="1"/>
</dbReference>
<dbReference type="CDD" id="cd00082">
    <property type="entry name" value="HisKA"/>
    <property type="match status" value="1"/>
</dbReference>
<keyword evidence="13 15" id="KW-0472">Membrane</keyword>
<dbReference type="InterPro" id="IPR003594">
    <property type="entry name" value="HATPase_dom"/>
</dbReference>
<dbReference type="RefSeq" id="WP_132706656.1">
    <property type="nucleotide sequence ID" value="NZ_SLXO01000001.1"/>
</dbReference>
<evidence type="ECO:0000256" key="11">
    <source>
        <dbReference type="ARBA" id="ARBA00022989"/>
    </source>
</evidence>
<evidence type="ECO:0000256" key="6">
    <source>
        <dbReference type="ARBA" id="ARBA00022679"/>
    </source>
</evidence>
<evidence type="ECO:0000256" key="4">
    <source>
        <dbReference type="ARBA" id="ARBA00022475"/>
    </source>
</evidence>
<dbReference type="GO" id="GO:0000155">
    <property type="term" value="F:phosphorelay sensor kinase activity"/>
    <property type="evidence" value="ECO:0007669"/>
    <property type="project" value="InterPro"/>
</dbReference>
<dbReference type="InParanoid" id="A0A4R2PR37"/>
<dbReference type="SMART" id="SM00388">
    <property type="entry name" value="HisKA"/>
    <property type="match status" value="1"/>
</dbReference>
<dbReference type="GO" id="GO:0006355">
    <property type="term" value="P:regulation of DNA-templated transcription"/>
    <property type="evidence" value="ECO:0007669"/>
    <property type="project" value="InterPro"/>
</dbReference>
<dbReference type="SUPFAM" id="SSF55785">
    <property type="entry name" value="PYP-like sensor domain (PAS domain)"/>
    <property type="match status" value="1"/>
</dbReference>
<evidence type="ECO:0000256" key="2">
    <source>
        <dbReference type="ARBA" id="ARBA00004651"/>
    </source>
</evidence>
<dbReference type="PANTHER" id="PTHR42878">
    <property type="entry name" value="TWO-COMPONENT HISTIDINE KINASE"/>
    <property type="match status" value="1"/>
</dbReference>
<feature type="region of interest" description="Disordered" evidence="14">
    <location>
        <begin position="1"/>
        <end position="31"/>
    </location>
</feature>
<dbReference type="InterPro" id="IPR003661">
    <property type="entry name" value="HisK_dim/P_dom"/>
</dbReference>
<dbReference type="Gene3D" id="3.30.450.20">
    <property type="entry name" value="PAS domain"/>
    <property type="match status" value="1"/>
</dbReference>
<dbReference type="PANTHER" id="PTHR42878:SF13">
    <property type="entry name" value="HISTIDINE KINASE"/>
    <property type="match status" value="1"/>
</dbReference>
<keyword evidence="7 15" id="KW-0812">Transmembrane</keyword>
<reference evidence="18 19" key="1">
    <citation type="submission" date="2019-03" db="EMBL/GenBank/DDBJ databases">
        <title>Genomic Encyclopedia of Type Strains, Phase IV (KMG-IV): sequencing the most valuable type-strain genomes for metagenomic binning, comparative biology and taxonomic classification.</title>
        <authorList>
            <person name="Goeker M."/>
        </authorList>
    </citation>
    <scope>NUCLEOTIDE SEQUENCE [LARGE SCALE GENOMIC DNA]</scope>
    <source>
        <strain evidence="18 19">DSM 2132</strain>
    </source>
</reference>
<dbReference type="PRINTS" id="PR00344">
    <property type="entry name" value="BCTRLSENSOR"/>
</dbReference>
<keyword evidence="4" id="KW-1003">Cell membrane</keyword>
<dbReference type="InterPro" id="IPR017232">
    <property type="entry name" value="NtrY"/>
</dbReference>
<comment type="subcellular location">
    <subcellularLocation>
        <location evidence="2">Cell membrane</location>
        <topology evidence="2">Multi-pass membrane protein</topology>
    </subcellularLocation>
</comment>
<dbReference type="Proteomes" id="UP000295399">
    <property type="component" value="Unassembled WGS sequence"/>
</dbReference>
<feature type="compositionally biased region" description="Low complexity" evidence="14">
    <location>
        <begin position="1"/>
        <end position="25"/>
    </location>
</feature>
<dbReference type="InterPro" id="IPR004358">
    <property type="entry name" value="Sig_transdc_His_kin-like_C"/>
</dbReference>
<dbReference type="InterPro" id="IPR050351">
    <property type="entry name" value="BphY/WalK/GraS-like"/>
</dbReference>
<evidence type="ECO:0000259" key="17">
    <source>
        <dbReference type="PROSITE" id="PS50885"/>
    </source>
</evidence>
<comment type="caution">
    <text evidence="18">The sequence shown here is derived from an EMBL/GenBank/DDBJ whole genome shotgun (WGS) entry which is preliminary data.</text>
</comment>
<feature type="domain" description="Histidine kinase" evidence="16">
    <location>
        <begin position="538"/>
        <end position="767"/>
    </location>
</feature>
<keyword evidence="10" id="KW-0067">ATP-binding</keyword>
<dbReference type="SMART" id="SM00304">
    <property type="entry name" value="HAMP"/>
    <property type="match status" value="1"/>
</dbReference>
<feature type="transmembrane region" description="Helical" evidence="15">
    <location>
        <begin position="326"/>
        <end position="347"/>
    </location>
</feature>
<evidence type="ECO:0000313" key="19">
    <source>
        <dbReference type="Proteomes" id="UP000295399"/>
    </source>
</evidence>
<dbReference type="PROSITE" id="PS50109">
    <property type="entry name" value="HIS_KIN"/>
    <property type="match status" value="1"/>
</dbReference>
<dbReference type="CDD" id="cd06225">
    <property type="entry name" value="HAMP"/>
    <property type="match status" value="1"/>
</dbReference>
<dbReference type="InterPro" id="IPR036097">
    <property type="entry name" value="HisK_dim/P_sf"/>
</dbReference>
<keyword evidence="8" id="KW-0547">Nucleotide-binding</keyword>
<dbReference type="EC" id="2.7.13.3" evidence="3"/>
<dbReference type="GO" id="GO:0000156">
    <property type="term" value="F:phosphorelay response regulator activity"/>
    <property type="evidence" value="ECO:0007669"/>
    <property type="project" value="TreeGrafter"/>
</dbReference>
<keyword evidence="11 15" id="KW-1133">Transmembrane helix</keyword>
<name>A0A4R2PR37_RHOSA</name>
<evidence type="ECO:0000256" key="1">
    <source>
        <dbReference type="ARBA" id="ARBA00000085"/>
    </source>
</evidence>
<proteinExistence type="predicted"/>
<keyword evidence="12" id="KW-0902">Two-component regulatory system</keyword>
<evidence type="ECO:0000256" key="9">
    <source>
        <dbReference type="ARBA" id="ARBA00022777"/>
    </source>
</evidence>
<evidence type="ECO:0000256" key="10">
    <source>
        <dbReference type="ARBA" id="ARBA00022840"/>
    </source>
</evidence>
<dbReference type="GO" id="GO:0007234">
    <property type="term" value="P:osmosensory signaling via phosphorelay pathway"/>
    <property type="evidence" value="ECO:0007669"/>
    <property type="project" value="TreeGrafter"/>
</dbReference>
<feature type="transmembrane region" description="Helical" evidence="15">
    <location>
        <begin position="118"/>
        <end position="143"/>
    </location>
</feature>
<evidence type="ECO:0000259" key="16">
    <source>
        <dbReference type="PROSITE" id="PS50109"/>
    </source>
</evidence>
<sequence length="832" mass="90392">MDHCTATRSALPASASAAATTPERTGPADRSLGARLRRWQVGLPLEATLAALALLSGLATYAAMSSQPDPGNPQTDLVSTLLTLDLLLLLPLTLLIGRRIVKVWVDRRQGSAGSRLHVRMAVLFSAIAAVPPAFMALASALFLQYGLEAWFSRNVRDTVHNSLAVAEAYMEEHREGLRLDISLMSSDLDSSTLWLQENPDVRMQQFIRQQALARSLSEVIVFYGTGDQRGRVLAKWNQQGLDIATNRVPEDLLAYAETGRLVVATNTNDNKVFGLIKPNAMADVFLYASRHIDSRVLNHVSKARSAVEKYANLEGSRSGLHLQFNMIFVTVAVVLMLVAMLIGLLVADRLVNPISNLVGAAERVRRGDLAARVGGRIGDDELGMLSRAFNRMTRQLEQQQTQLVDTNRELDERRRFLEAVLGDVSAGVIGLRADGTIHLPNRSACQLLESDAETLVGAHLGDVVPEMAGLLTDALDARECTAQSHVTVERGSGERVLLARLTVQNQDGTVLGFVLTFDDITDQLVDQRNAAWADVARRIAHEIKNPLTPIQLSAERLKRRFGAAAAGQGDAPARDTDIIEKCTGTIIRQVDDLRRMVDEFSSFARMPAPRYEPTNVAEVVRQSVFLQEVTTPGIALTLDKPEGAVMLTCDGRLLSQALTNIMKNAAESISTRIARDKEAGRQPAKGAIHVSLSQDEGLTILRVEDNGLGLPKQRNRLTEPYVTTRAKGTGLGLAIVKKIVEEHGGRLLLDNRRDGGASVRLEIAHAALHKRIAKAAEDRGETNDPPATPGRSEPPRAGTARTDTRAESAGPATQPSEPDAPSVERPRPHHGA</sequence>
<keyword evidence="19" id="KW-1185">Reference proteome</keyword>
<feature type="transmembrane region" description="Helical" evidence="15">
    <location>
        <begin position="45"/>
        <end position="65"/>
    </location>
</feature>
<dbReference type="InterPro" id="IPR035965">
    <property type="entry name" value="PAS-like_dom_sf"/>
</dbReference>